<dbReference type="RefSeq" id="WP_107290170.1">
    <property type="nucleotide sequence ID" value="NZ_PYNF01000044.1"/>
</dbReference>
<proteinExistence type="predicted"/>
<sequence>MNTTTDKTSNLYTKLNIAGGVIDKQKISITDTLGNVATWDVTLNADGTITHSEQVGLLESETKTATIGTAELTGDEWRAIEDDDDILEILKKHTAGGVIDKQKITITDYLGNVATWDVISNADGTITRSERVGSLKGETKTAFIGTTELTGDEWRRMGGESFLEITKESVQPLTNDNIEDRVALAIQNAFLISLDGGEVFLAIKSADPEYMYIVDEEGEEPDDYCLITENLDDLNGETYYYFSEIIEAAKSKKLILKHIATTNI</sequence>
<gene>
    <name evidence="1" type="ORF">C9J27_24220</name>
</gene>
<evidence type="ECO:0000313" key="1">
    <source>
        <dbReference type="EMBL" id="PSU89791.1"/>
    </source>
</evidence>
<reference evidence="1 2" key="1">
    <citation type="submission" date="2018-01" db="EMBL/GenBank/DDBJ databases">
        <title>Whole genome sequencing of Histamine producing bacteria.</title>
        <authorList>
            <person name="Butler K."/>
        </authorList>
    </citation>
    <scope>NUCLEOTIDE SEQUENCE [LARGE SCALE GENOMIC DNA]</scope>
    <source>
        <strain evidence="1 2">FS-7.2</strain>
    </source>
</reference>
<accession>A0A2T3KAY8</accession>
<dbReference type="Proteomes" id="UP000241426">
    <property type="component" value="Unassembled WGS sequence"/>
</dbReference>
<evidence type="ECO:0000313" key="2">
    <source>
        <dbReference type="Proteomes" id="UP000241426"/>
    </source>
</evidence>
<organism evidence="1 2">
    <name type="scientific">Photobacterium kishitanii</name>
    <dbReference type="NCBI Taxonomy" id="318456"/>
    <lineage>
        <taxon>Bacteria</taxon>
        <taxon>Pseudomonadati</taxon>
        <taxon>Pseudomonadota</taxon>
        <taxon>Gammaproteobacteria</taxon>
        <taxon>Vibrionales</taxon>
        <taxon>Vibrionaceae</taxon>
        <taxon>Photobacterium</taxon>
    </lineage>
</organism>
<dbReference type="EMBL" id="PYNF01000044">
    <property type="protein sequence ID" value="PSU89791.1"/>
    <property type="molecule type" value="Genomic_DNA"/>
</dbReference>
<comment type="caution">
    <text evidence="1">The sequence shown here is derived from an EMBL/GenBank/DDBJ whole genome shotgun (WGS) entry which is preliminary data.</text>
</comment>
<name>A0A2T3KAY8_9GAMM</name>
<protein>
    <submittedName>
        <fullName evidence="1">Uncharacterized protein</fullName>
    </submittedName>
</protein>
<dbReference type="AlphaFoldDB" id="A0A2T3KAY8"/>